<evidence type="ECO:0000313" key="2">
    <source>
        <dbReference type="EMBL" id="KAF7670535.1"/>
    </source>
</evidence>
<sequence length="113" mass="13097">LGFLYHICRTRELDRDELFEKARGDILDEVVNLSQVSPKQWEDALAKKLWDKMVTYIFENIYLPAAQTENSGVFPYLFSIIWIPSYIGSGFSGNFIKYTICFSTCLSLHNMTL</sequence>
<dbReference type="EMBL" id="SBIQ01001127">
    <property type="protein sequence ID" value="KAF7670535.1"/>
    <property type="molecule type" value="Genomic_DNA"/>
</dbReference>
<gene>
    <name evidence="2" type="primary">opa1</name>
    <name evidence="2" type="ORF">TCON_2827</name>
</gene>
<evidence type="ECO:0000313" key="3">
    <source>
        <dbReference type="Proteomes" id="UP001516464"/>
    </source>
</evidence>
<reference evidence="2 3" key="1">
    <citation type="submission" date="2019-01" db="EMBL/GenBank/DDBJ databases">
        <title>Genomes sequencing and comparative genomics of infectious freshwater microsporidia, Cucumispora dikerogammari and Thelohania contejeani.</title>
        <authorList>
            <person name="Cormier A."/>
            <person name="Giraud I."/>
            <person name="Wattier R."/>
            <person name="Teixeira M."/>
            <person name="Grandjean F."/>
            <person name="Rigaud T."/>
            <person name="Cordaux R."/>
        </authorList>
    </citation>
    <scope>NUCLEOTIDE SEQUENCE [LARGE SCALE GENOMIC DNA]</scope>
    <source>
        <strain evidence="2">T1</strain>
        <tissue evidence="2">Spores</tissue>
    </source>
</reference>
<dbReference type="Proteomes" id="UP001516464">
    <property type="component" value="Unassembled WGS sequence"/>
</dbReference>
<proteinExistence type="predicted"/>
<evidence type="ECO:0000259" key="1">
    <source>
        <dbReference type="Pfam" id="PF19434"/>
    </source>
</evidence>
<name>A0ABQ7HUY9_9MICR</name>
<feature type="non-terminal residue" evidence="2">
    <location>
        <position position="1"/>
    </location>
</feature>
<dbReference type="Pfam" id="PF19434">
    <property type="entry name" value="OPA1_C"/>
    <property type="match status" value="1"/>
</dbReference>
<comment type="caution">
    <text evidence="2">The sequence shown here is derived from an EMBL/GenBank/DDBJ whole genome shotgun (WGS) entry which is preliminary data.</text>
</comment>
<feature type="domain" description="Dynamin-like GTPase OPA1 C-terminal" evidence="1">
    <location>
        <begin position="42"/>
        <end position="74"/>
    </location>
</feature>
<dbReference type="InterPro" id="IPR045817">
    <property type="entry name" value="OPA1_C"/>
</dbReference>
<accession>A0ABQ7HUY9</accession>
<organism evidence="2 3">
    <name type="scientific">Astathelohania contejeani</name>
    <dbReference type="NCBI Taxonomy" id="164912"/>
    <lineage>
        <taxon>Eukaryota</taxon>
        <taxon>Fungi</taxon>
        <taxon>Fungi incertae sedis</taxon>
        <taxon>Microsporidia</taxon>
        <taxon>Astathelohaniidae</taxon>
        <taxon>Astathelohania</taxon>
    </lineage>
</organism>
<keyword evidence="3" id="KW-1185">Reference proteome</keyword>
<protein>
    <submittedName>
        <fullName evidence="2">Dynamin-like protein</fullName>
    </submittedName>
</protein>